<keyword evidence="2 3" id="KW-0732">Signal</keyword>
<dbReference type="OrthoDB" id="5341635at2"/>
<comment type="caution">
    <text evidence="5">The sequence shown here is derived from an EMBL/GenBank/DDBJ whole genome shotgun (WGS) entry which is preliminary data.</text>
</comment>
<dbReference type="STRING" id="294935.ATN88_09270"/>
<feature type="signal peptide" evidence="3">
    <location>
        <begin position="1"/>
        <end position="20"/>
    </location>
</feature>
<dbReference type="EMBL" id="LNTY01000025">
    <property type="protein sequence ID" value="KXF82339.1"/>
    <property type="molecule type" value="Genomic_DNA"/>
</dbReference>
<evidence type="ECO:0000256" key="2">
    <source>
        <dbReference type="ARBA" id="ARBA00022729"/>
    </source>
</evidence>
<dbReference type="InterPro" id="IPR028081">
    <property type="entry name" value="Leu-bd"/>
</dbReference>
<proteinExistence type="inferred from homology"/>
<dbReference type="AlphaFoldDB" id="A0A135IA64"/>
<evidence type="ECO:0000313" key="6">
    <source>
        <dbReference type="Proteomes" id="UP000070529"/>
    </source>
</evidence>
<dbReference type="Pfam" id="PF13458">
    <property type="entry name" value="Peripla_BP_6"/>
    <property type="match status" value="1"/>
</dbReference>
<organism evidence="5 6">
    <name type="scientific">Enterovibrio coralii</name>
    <dbReference type="NCBI Taxonomy" id="294935"/>
    <lineage>
        <taxon>Bacteria</taxon>
        <taxon>Pseudomonadati</taxon>
        <taxon>Pseudomonadota</taxon>
        <taxon>Gammaproteobacteria</taxon>
        <taxon>Vibrionales</taxon>
        <taxon>Vibrionaceae</taxon>
        <taxon>Enterovibrio</taxon>
    </lineage>
</organism>
<feature type="domain" description="Leucine-binding protein" evidence="4">
    <location>
        <begin position="103"/>
        <end position="210"/>
    </location>
</feature>
<feature type="chain" id="PRO_5007465805" description="Leucine-binding protein domain-containing protein" evidence="3">
    <location>
        <begin position="21"/>
        <end position="294"/>
    </location>
</feature>
<comment type="similarity">
    <text evidence="1">Belongs to the leucine-binding protein family.</text>
</comment>
<keyword evidence="6" id="KW-1185">Reference proteome</keyword>
<evidence type="ECO:0000256" key="1">
    <source>
        <dbReference type="ARBA" id="ARBA00010062"/>
    </source>
</evidence>
<name>A0A135IA64_9GAMM</name>
<dbReference type="InterPro" id="IPR028082">
    <property type="entry name" value="Peripla_BP_I"/>
</dbReference>
<dbReference type="RefSeq" id="WP_067413685.1">
    <property type="nucleotide sequence ID" value="NZ_LNTY01000025.1"/>
</dbReference>
<evidence type="ECO:0000313" key="5">
    <source>
        <dbReference type="EMBL" id="KXF82339.1"/>
    </source>
</evidence>
<protein>
    <recommendedName>
        <fullName evidence="4">Leucine-binding protein domain-containing protein</fullName>
    </recommendedName>
</protein>
<reference evidence="5 6" key="1">
    <citation type="submission" date="2015-11" db="EMBL/GenBank/DDBJ databases">
        <title>Genomic Taxonomy of the Vibrionaceae.</title>
        <authorList>
            <person name="Gomez-Gil B."/>
            <person name="Enciso-Ibarra J."/>
        </authorList>
    </citation>
    <scope>NUCLEOTIDE SEQUENCE [LARGE SCALE GENOMIC DNA]</scope>
    <source>
        <strain evidence="5 6">CAIM 912</strain>
    </source>
</reference>
<dbReference type="SUPFAM" id="SSF53822">
    <property type="entry name" value="Periplasmic binding protein-like I"/>
    <property type="match status" value="1"/>
</dbReference>
<evidence type="ECO:0000259" key="4">
    <source>
        <dbReference type="Pfam" id="PF13458"/>
    </source>
</evidence>
<sequence>MMRFVFFLILALLFPLAASAADATVYSILYLTKDYKTPPPLSLLKKEWTDEGLKGAEFSAKDGDLAGRLFKKSYVVVPAYLTENEAISALSERDYLSQYPFIVADLHRDDLLALAVLPETQQTVIFNIREKDDTLRTDTCLQNVFHLIPSRAMYADALGQYLKWKRWQKWFLVQGKQPADRLFATALTRTADRYGADIVETRDYQFEAGNRRMETGHQQIQTQIPMATQGAPDHDVLVVADESEAFGLYLGYRSKSPRPVVGTQGMFPTAWHRSFEQYGAARLQKIYEPSRAEA</sequence>
<dbReference type="Proteomes" id="UP000070529">
    <property type="component" value="Unassembled WGS sequence"/>
</dbReference>
<accession>A0A135IA64</accession>
<evidence type="ECO:0000256" key="3">
    <source>
        <dbReference type="SAM" id="SignalP"/>
    </source>
</evidence>
<gene>
    <name evidence="5" type="ORF">ATN88_09270</name>
</gene>